<keyword evidence="1" id="KW-0812">Transmembrane</keyword>
<feature type="transmembrane region" description="Helical" evidence="1">
    <location>
        <begin position="156"/>
        <end position="172"/>
    </location>
</feature>
<accession>A0ABN0RRP3</accession>
<name>A0ABN0RRP3_9FLAO</name>
<keyword evidence="1" id="KW-0472">Membrane</keyword>
<protein>
    <submittedName>
        <fullName evidence="2">Uncharacterized protein</fullName>
    </submittedName>
</protein>
<evidence type="ECO:0000313" key="2">
    <source>
        <dbReference type="EMBL" id="EWH14520.1"/>
    </source>
</evidence>
<comment type="caution">
    <text evidence="2">The sequence shown here is derived from an EMBL/GenBank/DDBJ whole genome shotgun (WGS) entry which is preliminary data.</text>
</comment>
<reference evidence="2 3" key="1">
    <citation type="journal article" date="2014" name="Genome Announc.">
        <title>Draft Genome Sequence of the Carrageenan-Degrading Bacterium Cellulophaga sp. Strain KL-A, Isolated from Decaying Marine Algae.</title>
        <authorList>
            <person name="Shan D."/>
            <person name="Ying J."/>
            <person name="Li X."/>
            <person name="Gao Z."/>
            <person name="Wei G."/>
            <person name="Shao Z."/>
        </authorList>
    </citation>
    <scope>NUCLEOTIDE SEQUENCE [LARGE SCALE GENOMIC DNA]</scope>
    <source>
        <strain evidence="2 3">KL-A</strain>
    </source>
</reference>
<feature type="transmembrane region" description="Helical" evidence="1">
    <location>
        <begin position="192"/>
        <end position="210"/>
    </location>
</feature>
<dbReference type="EMBL" id="ARZX01000003">
    <property type="protein sequence ID" value="EWH14520.1"/>
    <property type="molecule type" value="Genomic_DNA"/>
</dbReference>
<gene>
    <name evidence="2" type="ORF">KLA_04112</name>
</gene>
<proteinExistence type="predicted"/>
<feature type="transmembrane region" description="Helical" evidence="1">
    <location>
        <begin position="125"/>
        <end position="144"/>
    </location>
</feature>
<feature type="transmembrane region" description="Helical" evidence="1">
    <location>
        <begin position="92"/>
        <end position="113"/>
    </location>
</feature>
<dbReference type="RefSeq" id="WP_034644180.1">
    <property type="nucleotide sequence ID" value="NZ_ARZX01000003.1"/>
</dbReference>
<sequence length="221" mass="25791">MKLAAKEIQHIDEILTERGLDYIDLKYEILDHMANGIEVLMVNEDLSFEEASSKELKNWEQEFKPYSHFLFGYAQVGPKIVIKRCVNLIKQMYLKSIIGGMLIAFGLLCFFKLIPTGLNADGVNFIAGFVYTVSTLVALYFLYLATKFQTKSTCQYFLKVNGRTHWIALFLFNPFWEWSVKFDVVNSSFLDLFWPSTIIIMNFFMIKTFFDHKKTTNYQIV</sequence>
<organism evidence="2 3">
    <name type="scientific">Cellulophaga geojensis KL-A</name>
    <dbReference type="NCBI Taxonomy" id="1328323"/>
    <lineage>
        <taxon>Bacteria</taxon>
        <taxon>Pseudomonadati</taxon>
        <taxon>Bacteroidota</taxon>
        <taxon>Flavobacteriia</taxon>
        <taxon>Flavobacteriales</taxon>
        <taxon>Flavobacteriaceae</taxon>
        <taxon>Cellulophaga</taxon>
    </lineage>
</organism>
<evidence type="ECO:0000256" key="1">
    <source>
        <dbReference type="SAM" id="Phobius"/>
    </source>
</evidence>
<keyword evidence="3" id="KW-1185">Reference proteome</keyword>
<keyword evidence="1" id="KW-1133">Transmembrane helix</keyword>
<dbReference type="Proteomes" id="UP000019275">
    <property type="component" value="Unassembled WGS sequence"/>
</dbReference>
<evidence type="ECO:0000313" key="3">
    <source>
        <dbReference type="Proteomes" id="UP000019275"/>
    </source>
</evidence>